<reference evidence="2" key="1">
    <citation type="journal article" date="2022" name="Microorganisms">
        <title>Antibiotic Susceptibility, Resistance Gene Determinants and Corresponding Genomic Regions in Lactobacillus amylovorus Isolates Derived from Wild Boars and Domestic Pigs.</title>
        <authorList>
            <person name="Moravkova M."/>
            <person name="Kostovova I."/>
            <person name="Kavanova K."/>
            <person name="Pechar R."/>
            <person name="Stanek S."/>
            <person name="Brychta A."/>
            <person name="Zeman M."/>
            <person name="Kubasova T."/>
        </authorList>
    </citation>
    <scope>NUCLEOTIDE SEQUENCE</scope>
    <source>
        <strain evidence="2">M356A</strain>
    </source>
</reference>
<reference evidence="2" key="2">
    <citation type="submission" date="2022-10" db="EMBL/GenBank/DDBJ databases">
        <authorList>
            <person name="Kostovova I."/>
            <person name="Moravkova M."/>
            <person name="Pechar R."/>
        </authorList>
    </citation>
    <scope>NUCLEOTIDE SEQUENCE</scope>
    <source>
        <strain evidence="2">M356A</strain>
    </source>
</reference>
<organism evidence="2 3">
    <name type="scientific">Lactobacillus amylovorus</name>
    <dbReference type="NCBI Taxonomy" id="1604"/>
    <lineage>
        <taxon>Bacteria</taxon>
        <taxon>Bacillati</taxon>
        <taxon>Bacillota</taxon>
        <taxon>Bacilli</taxon>
        <taxon>Lactobacillales</taxon>
        <taxon>Lactobacillaceae</taxon>
        <taxon>Lactobacillus</taxon>
    </lineage>
</organism>
<dbReference type="Proteomes" id="UP001143700">
    <property type="component" value="Unassembled WGS sequence"/>
</dbReference>
<dbReference type="EMBL" id="JAOTGU010000006">
    <property type="protein sequence ID" value="MDB6262106.1"/>
    <property type="molecule type" value="Genomic_DNA"/>
</dbReference>
<feature type="chain" id="PRO_5040960934" evidence="1">
    <location>
        <begin position="29"/>
        <end position="109"/>
    </location>
</feature>
<keyword evidence="1" id="KW-0732">Signal</keyword>
<sequence length="109" mass="13211">MKKIVTLMVLICLTFAGYSISTVQPVQAISKYSEKWHTVRTTEKVYRYKPYVPKGDYMYQMKFIHKTPIKKGTYLRLRCPGTHYPWQFVIRGHYWTVLRNDARWFRNVR</sequence>
<name>A0A9X3W960_LACAM</name>
<feature type="signal peptide" evidence="1">
    <location>
        <begin position="1"/>
        <end position="28"/>
    </location>
</feature>
<proteinExistence type="predicted"/>
<dbReference type="RefSeq" id="WP_172985843.1">
    <property type="nucleotide sequence ID" value="NZ_JAOTGU010000006.1"/>
</dbReference>
<protein>
    <submittedName>
        <fullName evidence="2">Uncharacterized protein</fullName>
    </submittedName>
</protein>
<evidence type="ECO:0000313" key="2">
    <source>
        <dbReference type="EMBL" id="MDB6262106.1"/>
    </source>
</evidence>
<dbReference type="AlphaFoldDB" id="A0A9X3W960"/>
<gene>
    <name evidence="2" type="ORF">ODV15_05970</name>
</gene>
<comment type="caution">
    <text evidence="2">The sequence shown here is derived from an EMBL/GenBank/DDBJ whole genome shotgun (WGS) entry which is preliminary data.</text>
</comment>
<accession>A0A9X3W960</accession>
<evidence type="ECO:0000256" key="1">
    <source>
        <dbReference type="SAM" id="SignalP"/>
    </source>
</evidence>
<evidence type="ECO:0000313" key="3">
    <source>
        <dbReference type="Proteomes" id="UP001143700"/>
    </source>
</evidence>